<name>A0A182QZ86_9DIPT</name>
<evidence type="ECO:0000313" key="4">
    <source>
        <dbReference type="EnsemblMetazoa" id="AFAF019835-PA"/>
    </source>
</evidence>
<evidence type="ECO:0000313" key="5">
    <source>
        <dbReference type="Proteomes" id="UP000075886"/>
    </source>
</evidence>
<dbReference type="Gene3D" id="2.30.29.30">
    <property type="entry name" value="Pleckstrin-homology domain (PH domain)/Phosphotyrosine-binding domain (PTB)"/>
    <property type="match status" value="1"/>
</dbReference>
<dbReference type="GO" id="GO:0005886">
    <property type="term" value="C:plasma membrane"/>
    <property type="evidence" value="ECO:0007669"/>
    <property type="project" value="TreeGrafter"/>
</dbReference>
<dbReference type="EMBL" id="AXCN02002092">
    <property type="status" value="NOT_ANNOTATED_CDS"/>
    <property type="molecule type" value="Genomic_DNA"/>
</dbReference>
<proteinExistence type="predicted"/>
<dbReference type="STRING" id="69004.A0A182QZ86"/>
<dbReference type="VEuPathDB" id="VectorBase:AFAF019835"/>
<dbReference type="InterPro" id="IPR039011">
    <property type="entry name" value="IRS"/>
</dbReference>
<reference evidence="4" key="2">
    <citation type="submission" date="2020-05" db="UniProtKB">
        <authorList>
            <consortium name="EnsemblMetazoa"/>
        </authorList>
    </citation>
    <scope>IDENTIFICATION</scope>
    <source>
        <strain evidence="4">FAR1</strain>
    </source>
</reference>
<dbReference type="CDD" id="cd01257">
    <property type="entry name" value="PH_IRS"/>
    <property type="match status" value="1"/>
</dbReference>
<dbReference type="AlphaFoldDB" id="A0A182QZ86"/>
<keyword evidence="5" id="KW-1185">Reference proteome</keyword>
<dbReference type="GO" id="GO:0005158">
    <property type="term" value="F:insulin receptor binding"/>
    <property type="evidence" value="ECO:0007669"/>
    <property type="project" value="InterPro"/>
</dbReference>
<evidence type="ECO:0000256" key="1">
    <source>
        <dbReference type="ARBA" id="ARBA00022737"/>
    </source>
</evidence>
<dbReference type="SUPFAM" id="SSF50729">
    <property type="entry name" value="PH domain-like"/>
    <property type="match status" value="1"/>
</dbReference>
<dbReference type="GO" id="GO:0005829">
    <property type="term" value="C:cytosol"/>
    <property type="evidence" value="ECO:0007669"/>
    <property type="project" value="TreeGrafter"/>
</dbReference>
<dbReference type="GO" id="GO:0008286">
    <property type="term" value="P:insulin receptor signaling pathway"/>
    <property type="evidence" value="ECO:0007669"/>
    <property type="project" value="InterPro"/>
</dbReference>
<protein>
    <recommendedName>
        <fullName evidence="3">PH domain-containing protein</fullName>
    </recommendedName>
</protein>
<dbReference type="Proteomes" id="UP000075886">
    <property type="component" value="Unassembled WGS sequence"/>
</dbReference>
<dbReference type="PROSITE" id="PS50003">
    <property type="entry name" value="PH_DOMAIN"/>
    <property type="match status" value="1"/>
</dbReference>
<reference evidence="5" key="1">
    <citation type="submission" date="2014-01" db="EMBL/GenBank/DDBJ databases">
        <title>The Genome Sequence of Anopheles farauti FAR1 (V2).</title>
        <authorList>
            <consortium name="The Broad Institute Genomics Platform"/>
            <person name="Neafsey D.E."/>
            <person name="Besansky N."/>
            <person name="Howell P."/>
            <person name="Walton C."/>
            <person name="Young S.K."/>
            <person name="Zeng Q."/>
            <person name="Gargeya S."/>
            <person name="Fitzgerald M."/>
            <person name="Haas B."/>
            <person name="Abouelleil A."/>
            <person name="Allen A.W."/>
            <person name="Alvarado L."/>
            <person name="Arachchi H.M."/>
            <person name="Berlin A.M."/>
            <person name="Chapman S.B."/>
            <person name="Gainer-Dewar J."/>
            <person name="Goldberg J."/>
            <person name="Griggs A."/>
            <person name="Gujja S."/>
            <person name="Hansen M."/>
            <person name="Howarth C."/>
            <person name="Imamovic A."/>
            <person name="Ireland A."/>
            <person name="Larimer J."/>
            <person name="McCowan C."/>
            <person name="Murphy C."/>
            <person name="Pearson M."/>
            <person name="Poon T.W."/>
            <person name="Priest M."/>
            <person name="Roberts A."/>
            <person name="Saif S."/>
            <person name="Shea T."/>
            <person name="Sisk P."/>
            <person name="Sykes S."/>
            <person name="Wortman J."/>
            <person name="Nusbaum C."/>
            <person name="Birren B."/>
        </authorList>
    </citation>
    <scope>NUCLEOTIDE SEQUENCE [LARGE SCALE GENOMIC DNA]</scope>
    <source>
        <strain evidence="5">FAR1</strain>
    </source>
</reference>
<evidence type="ECO:0000256" key="2">
    <source>
        <dbReference type="SAM" id="MobiDB-lite"/>
    </source>
</evidence>
<feature type="compositionally biased region" description="Low complexity" evidence="2">
    <location>
        <begin position="38"/>
        <end position="59"/>
    </location>
</feature>
<organism evidence="4 5">
    <name type="scientific">Anopheles farauti</name>
    <dbReference type="NCBI Taxonomy" id="69004"/>
    <lineage>
        <taxon>Eukaryota</taxon>
        <taxon>Metazoa</taxon>
        <taxon>Ecdysozoa</taxon>
        <taxon>Arthropoda</taxon>
        <taxon>Hexapoda</taxon>
        <taxon>Insecta</taxon>
        <taxon>Pterygota</taxon>
        <taxon>Neoptera</taxon>
        <taxon>Endopterygota</taxon>
        <taxon>Diptera</taxon>
        <taxon>Nematocera</taxon>
        <taxon>Culicoidea</taxon>
        <taxon>Culicidae</taxon>
        <taxon>Anophelinae</taxon>
        <taxon>Anopheles</taxon>
    </lineage>
</organism>
<dbReference type="GO" id="GO:0043548">
    <property type="term" value="F:phosphatidylinositol 3-kinase binding"/>
    <property type="evidence" value="ECO:0007669"/>
    <property type="project" value="TreeGrafter"/>
</dbReference>
<dbReference type="InterPro" id="IPR001849">
    <property type="entry name" value="PH_domain"/>
</dbReference>
<keyword evidence="1" id="KW-0677">Repeat</keyword>
<accession>A0A182QZ86</accession>
<dbReference type="PANTHER" id="PTHR10614">
    <property type="entry name" value="INSULIN RECEPTOR SUBSTRATE"/>
    <property type="match status" value="1"/>
</dbReference>
<dbReference type="PANTHER" id="PTHR10614:SF13">
    <property type="entry name" value="INSULIN RECEPTOR SUBSTRATE 1"/>
    <property type="match status" value="1"/>
</dbReference>
<evidence type="ECO:0000259" key="3">
    <source>
        <dbReference type="PROSITE" id="PS50003"/>
    </source>
</evidence>
<feature type="region of interest" description="Disordered" evidence="2">
    <location>
        <begin position="38"/>
        <end position="66"/>
    </location>
</feature>
<dbReference type="SMART" id="SM00233">
    <property type="entry name" value="PH"/>
    <property type="match status" value="1"/>
</dbReference>
<dbReference type="EnsemblMetazoa" id="AFAF019835-RA">
    <property type="protein sequence ID" value="AFAF019835-PA"/>
    <property type="gene ID" value="AFAF019835"/>
</dbReference>
<dbReference type="Pfam" id="PF00169">
    <property type="entry name" value="PH"/>
    <property type="match status" value="1"/>
</dbReference>
<sequence>MMQSSASSATAASAAAHSTDPAAAGTLDSATMAKTVASGGVNTSSSSTGSTVASANSIGGSSGTGRGSSLVIPESLNVVLHGYQRKLKTNKKKYFVVYGDLPEKFARLEYFDSEKKFKQSFTKNGNGCEGTGAKRSIQLRSCFNINKRHDIKKHIISLYTKDDCFNIFFESEEEMTRWLRTLLRLQRGEDPEGEPTEPKPLFGLVVAFEISSLRIF</sequence>
<dbReference type="InterPro" id="IPR011993">
    <property type="entry name" value="PH-like_dom_sf"/>
</dbReference>
<feature type="domain" description="PH" evidence="3">
    <location>
        <begin position="77"/>
        <end position="187"/>
    </location>
</feature>